<accession>F4L820</accession>
<dbReference type="EMBL" id="CP002693">
    <property type="protein sequence ID" value="AEE54528.1"/>
    <property type="molecule type" value="Genomic_DNA"/>
</dbReference>
<name>F4L820_HALH1</name>
<organism evidence="2 3">
    <name type="scientific">Haliscomenobacter hydrossis (strain ATCC 27775 / DSM 1100 / LMG 10767 / O)</name>
    <dbReference type="NCBI Taxonomy" id="760192"/>
    <lineage>
        <taxon>Bacteria</taxon>
        <taxon>Pseudomonadati</taxon>
        <taxon>Bacteroidota</taxon>
        <taxon>Saprospiria</taxon>
        <taxon>Saprospirales</taxon>
        <taxon>Haliscomenobacteraceae</taxon>
        <taxon>Haliscomenobacter</taxon>
    </lineage>
</organism>
<feature type="signal peptide" evidence="1">
    <location>
        <begin position="1"/>
        <end position="23"/>
    </location>
</feature>
<dbReference type="Proteomes" id="UP000008461">
    <property type="component" value="Plasmid pHALHY02"/>
</dbReference>
<evidence type="ECO:0008006" key="4">
    <source>
        <dbReference type="Google" id="ProtNLM"/>
    </source>
</evidence>
<evidence type="ECO:0000313" key="3">
    <source>
        <dbReference type="Proteomes" id="UP000008461"/>
    </source>
</evidence>
<keyword evidence="1" id="KW-0732">Signal</keyword>
<proteinExistence type="predicted"/>
<dbReference type="OrthoDB" id="1491181at2"/>
<reference key="2">
    <citation type="submission" date="2011-04" db="EMBL/GenBank/DDBJ databases">
        <title>Complete sequence of plasmid 2 of Haliscomenobacter hydrossis DSM 1100.</title>
        <authorList>
            <consortium name="US DOE Joint Genome Institute (JGI-PGF)"/>
            <person name="Lucas S."/>
            <person name="Han J."/>
            <person name="Lapidus A."/>
            <person name="Bruce D."/>
            <person name="Goodwin L."/>
            <person name="Pitluck S."/>
            <person name="Peters L."/>
            <person name="Kyrpides N."/>
            <person name="Mavromatis K."/>
            <person name="Ivanova N."/>
            <person name="Ovchinnikova G."/>
            <person name="Pagani I."/>
            <person name="Daligault H."/>
            <person name="Detter J.C."/>
            <person name="Han C."/>
            <person name="Land M."/>
            <person name="Hauser L."/>
            <person name="Markowitz V."/>
            <person name="Cheng J.-F."/>
            <person name="Hugenholtz P."/>
            <person name="Woyke T."/>
            <person name="Wu D."/>
            <person name="Verbarg S."/>
            <person name="Frueling A."/>
            <person name="Brambilla E."/>
            <person name="Klenk H.-P."/>
            <person name="Eisen J.A."/>
        </authorList>
    </citation>
    <scope>NUCLEOTIDE SEQUENCE</scope>
    <source>
        <strain>DSM 1100</strain>
    </source>
</reference>
<gene>
    <name evidence="2" type="ordered locus">Halhy_6713</name>
</gene>
<sequence length="279" mass="31207">MKMLIFLLLLCFLCLDGIASAPAALEGMECSPADRADLRRFFLQEIFLRKSARSAGENMSCMATSSAHCLSLPNPGIYSWEGMLVSPHDFSRGNQKSPGAFDSLPPLPFLHAAIDTFHAHTARADLLELQESRRGNWLKYLPTLGLAYTPSGAPRPGLSYSTAVIYQAKKDKQTRAAKRLAILEQAQLAGRRDKAALGPLLERHRSAERELAAALQLLELDRELLSYWQQELAAKNIGPVEFLGKRKAFMEQETGIERLRDRLRELEAELLAKAHFFEQ</sequence>
<keyword evidence="2" id="KW-0614">Plasmid</keyword>
<dbReference type="KEGG" id="hhy:Halhy_6713"/>
<protein>
    <recommendedName>
        <fullName evidence="4">Outer membrane efflux protein</fullName>
    </recommendedName>
</protein>
<dbReference type="AlphaFoldDB" id="F4L820"/>
<evidence type="ECO:0000256" key="1">
    <source>
        <dbReference type="SAM" id="SignalP"/>
    </source>
</evidence>
<feature type="chain" id="PRO_5003310795" description="Outer membrane efflux protein" evidence="1">
    <location>
        <begin position="24"/>
        <end position="279"/>
    </location>
</feature>
<keyword evidence="3" id="KW-1185">Reference proteome</keyword>
<dbReference type="HOGENOM" id="CLU_993113_0_0_10"/>
<reference evidence="2 3" key="1">
    <citation type="journal article" date="2011" name="Stand. Genomic Sci.">
        <title>Complete genome sequence of Haliscomenobacter hydrossis type strain (O).</title>
        <authorList>
            <consortium name="US DOE Joint Genome Institute (JGI-PGF)"/>
            <person name="Daligault H."/>
            <person name="Lapidus A."/>
            <person name="Zeytun A."/>
            <person name="Nolan M."/>
            <person name="Lucas S."/>
            <person name="Del Rio T.G."/>
            <person name="Tice H."/>
            <person name="Cheng J.F."/>
            <person name="Tapia R."/>
            <person name="Han C."/>
            <person name="Goodwin L."/>
            <person name="Pitluck S."/>
            <person name="Liolios K."/>
            <person name="Pagani I."/>
            <person name="Ivanova N."/>
            <person name="Huntemann M."/>
            <person name="Mavromatis K."/>
            <person name="Mikhailova N."/>
            <person name="Pati A."/>
            <person name="Chen A."/>
            <person name="Palaniappan K."/>
            <person name="Land M."/>
            <person name="Hauser L."/>
            <person name="Brambilla E.M."/>
            <person name="Rohde M."/>
            <person name="Verbarg S."/>
            <person name="Goker M."/>
            <person name="Bristow J."/>
            <person name="Eisen J.A."/>
            <person name="Markowitz V."/>
            <person name="Hugenholtz P."/>
            <person name="Kyrpides N.C."/>
            <person name="Klenk H.P."/>
            <person name="Woyke T."/>
        </authorList>
    </citation>
    <scope>NUCLEOTIDE SEQUENCE [LARGE SCALE GENOMIC DNA]</scope>
    <source>
        <strain evidence="3">ATCC 27775 / DSM 1100 / LMG 10767 / O</strain>
        <plasmid evidence="3">Plasmid pHALHY02</plasmid>
    </source>
</reference>
<geneLocation type="plasmid" evidence="2 3">
    <name>pHALHY02</name>
</geneLocation>
<evidence type="ECO:0000313" key="2">
    <source>
        <dbReference type="EMBL" id="AEE54528.1"/>
    </source>
</evidence>